<evidence type="ECO:0000313" key="2">
    <source>
        <dbReference type="Proteomes" id="UP001203342"/>
    </source>
</evidence>
<comment type="caution">
    <text evidence="1">The sequence shown here is derived from an EMBL/GenBank/DDBJ whole genome shotgun (WGS) entry which is preliminary data.</text>
</comment>
<reference evidence="1 2" key="1">
    <citation type="submission" date="2022-05" db="EMBL/GenBank/DDBJ databases">
        <title>Flavobacterium sp., isolated from activated sludge.</title>
        <authorList>
            <person name="Ran Q."/>
        </authorList>
    </citation>
    <scope>NUCLEOTIDE SEQUENCE [LARGE SCALE GENOMIC DNA]</scope>
    <source>
        <strain evidence="1 2">HXWNR69</strain>
    </source>
</reference>
<evidence type="ECO:0000313" key="1">
    <source>
        <dbReference type="EMBL" id="MCL9769706.1"/>
    </source>
</evidence>
<dbReference type="RefSeq" id="WP_250580777.1">
    <property type="nucleotide sequence ID" value="NZ_JAMLJN010000003.1"/>
</dbReference>
<accession>A0ABT0TFF2</accession>
<name>A0ABT0TFF2_9FLAO</name>
<proteinExistence type="predicted"/>
<sequence>MAKVISNVTFRGTIGGITFYKASDQELAREKGDSGITSKQFAENPIFNRIKLHGFEFGRCSRKSRYFRMLVKSFFDRAKDVSFAGRVNQLLFEIIEEDLSNPIGSRLIENGLTSPYLSEILLGFEGNRLRPMTKVCRVPVSFDWDTMVLQPFSLHLTQDLEWPDVDANLVEFQLGFANWDSAANSFETSYSNVIQVAREAVVIDLSFEIAPLPEHDLWLAFLFIGFSNKVRRKVKPLARKWNTVTVVGMKR</sequence>
<gene>
    <name evidence="1" type="ORF">NAT47_04685</name>
</gene>
<organism evidence="1 2">
    <name type="scientific">Flavobacterium fragile</name>
    <dbReference type="NCBI Taxonomy" id="2949085"/>
    <lineage>
        <taxon>Bacteria</taxon>
        <taxon>Pseudomonadati</taxon>
        <taxon>Bacteroidota</taxon>
        <taxon>Flavobacteriia</taxon>
        <taxon>Flavobacteriales</taxon>
        <taxon>Flavobacteriaceae</taxon>
        <taxon>Flavobacterium</taxon>
    </lineage>
</organism>
<protein>
    <submittedName>
        <fullName evidence="1">Uncharacterized protein</fullName>
    </submittedName>
</protein>
<dbReference type="Proteomes" id="UP001203342">
    <property type="component" value="Unassembled WGS sequence"/>
</dbReference>
<dbReference type="EMBL" id="JAMLJN010000003">
    <property type="protein sequence ID" value="MCL9769706.1"/>
    <property type="molecule type" value="Genomic_DNA"/>
</dbReference>
<keyword evidence="2" id="KW-1185">Reference proteome</keyword>